<proteinExistence type="predicted"/>
<dbReference type="InterPro" id="IPR006315">
    <property type="entry name" value="OM_autotransptr_brl_dom"/>
</dbReference>
<dbReference type="SUPFAM" id="SSF51126">
    <property type="entry name" value="Pectin lyase-like"/>
    <property type="match status" value="1"/>
</dbReference>
<dbReference type="InterPro" id="IPR036709">
    <property type="entry name" value="Autotransporte_beta_dom_sf"/>
</dbReference>
<evidence type="ECO:0000313" key="3">
    <source>
        <dbReference type="EMBL" id="QNG75881.1"/>
    </source>
</evidence>
<dbReference type="NCBIfam" id="TIGR01414">
    <property type="entry name" value="autotrans_barl"/>
    <property type="match status" value="1"/>
</dbReference>
<dbReference type="PANTHER" id="PTHR12338">
    <property type="entry name" value="AUTOTRANSPORTER"/>
    <property type="match status" value="1"/>
</dbReference>
<dbReference type="InterPro" id="IPR011050">
    <property type="entry name" value="Pectin_lyase_fold/virulence"/>
</dbReference>
<dbReference type="Gene3D" id="2.160.20.20">
    <property type="match status" value="1"/>
</dbReference>
<sequence>MRSAPPRHLLAASLAGILFHIPLAMAQHVVADGSIAGEDFKMPAAGDYVTTDPAQHAFHALNGGMIFGDDGIHLSTQGEKAAGVRVEGAGSAVFLGRSSSILTTGHDAAGIAAVAAGFDGTQIAIETRGDAARGVDLDNAQLALSQATVQTSGNAAHGIVATGGSHVQLQRTDVMALGAGAWGAVLRDASQLQLDGTVVFSEKHGAVRIEGSGDTRIELSNGAFLYGGNGTAVSRDPAATGRVDVVLSGGSEIRGDIVSAPGVTSSPVGAAADLHVRLSGASTWTGRSDAVRSLWLENGSTWALSGDSRVGSLDVRSSALHLSEGARFNSLTVEGDLHTEDAHLYFRGALEGDDSAVDRLHVVGDTHGDARVYVSNVGGVGAATLEGITVIQVDGRSDASYTLAGRTVAGTNEYFLHKGGVAGGEGNWYLRSELPTTPDPCQVDPLAPGCAPIEPVDPVDPVTPPSVLRPEAGVYLANQIAALGMFSHRLSDRLGSLDGGDARNAWARFGHGQANFTVVGGQLLANGNTSVLQIGTDLLRRGNAAAGVMLGSGRADSSAVSDLTGYSAKGRVRGSAVGVYGTWLQEADGTRGAYVDATLQYGRFDNRVQGIGLAPEHYDSRMASASLETGYTFNVWQGAASALYVQPQLQLSHVDFRADRHLESNGTVIDHADAGGLSGRLGVRVFGHGTAAGNTVQPYLGVNWLRGSGTSTLQFNGDTLGADVPRNRYEVQAGAELKLGQRWGAWGGLSVQRGDRGYRNVGGQVGLRMAW</sequence>
<dbReference type="Proteomes" id="UP000515598">
    <property type="component" value="Chromosome"/>
</dbReference>
<dbReference type="PANTHER" id="PTHR12338:SF5">
    <property type="entry name" value="ANTIGEN 43-RELATED"/>
    <property type="match status" value="1"/>
</dbReference>
<dbReference type="SUPFAM" id="SSF103515">
    <property type="entry name" value="Autotransporter"/>
    <property type="match status" value="1"/>
</dbReference>
<feature type="domain" description="Autotransporter" evidence="2">
    <location>
        <begin position="498"/>
        <end position="771"/>
    </location>
</feature>
<dbReference type="SMART" id="SM00869">
    <property type="entry name" value="Autotransporter"/>
    <property type="match status" value="1"/>
</dbReference>
<dbReference type="CDD" id="cd01344">
    <property type="entry name" value="PL2_Passenger_AT"/>
    <property type="match status" value="1"/>
</dbReference>
<dbReference type="GO" id="GO:0019867">
    <property type="term" value="C:outer membrane"/>
    <property type="evidence" value="ECO:0007669"/>
    <property type="project" value="InterPro"/>
</dbReference>
<dbReference type="InterPro" id="IPR043990">
    <property type="entry name" value="AC_1"/>
</dbReference>
<reference evidence="3 4" key="1">
    <citation type="submission" date="2020-08" db="EMBL/GenBank/DDBJ databases">
        <title>Phenotypic and transcriptomic analysis of seven clinical Stenotrophomonas maltophilia isolates identify a small set of shared and commonly regulated genes involved in biofilm lifestyle.</title>
        <authorList>
            <person name="Alio I."/>
            <person name="Gudzuhn M."/>
            <person name="Streit W."/>
        </authorList>
    </citation>
    <scope>NUCLEOTIDE SEQUENCE [LARGE SCALE GENOMIC DNA]</scope>
    <source>
        <strain evidence="3 4">UHH_SKK55</strain>
    </source>
</reference>
<organism evidence="3 4">
    <name type="scientific">Stenotrophomonas maltophilia</name>
    <name type="common">Pseudomonas maltophilia</name>
    <name type="synonym">Xanthomonas maltophilia</name>
    <dbReference type="NCBI Taxonomy" id="40324"/>
    <lineage>
        <taxon>Bacteria</taxon>
        <taxon>Pseudomonadati</taxon>
        <taxon>Pseudomonadota</taxon>
        <taxon>Gammaproteobacteria</taxon>
        <taxon>Lysobacterales</taxon>
        <taxon>Lysobacteraceae</taxon>
        <taxon>Stenotrophomonas</taxon>
        <taxon>Stenotrophomonas maltophilia group</taxon>
    </lineage>
</organism>
<dbReference type="InterPro" id="IPR050909">
    <property type="entry name" value="Bact_Autotransporter_VF"/>
</dbReference>
<name>A0AAX1IB34_STEMA</name>
<feature type="chain" id="PRO_5043533289" evidence="1">
    <location>
        <begin position="27"/>
        <end position="771"/>
    </location>
</feature>
<dbReference type="Gene3D" id="2.40.128.130">
    <property type="entry name" value="Autotransporter beta-domain"/>
    <property type="match status" value="1"/>
</dbReference>
<dbReference type="EMBL" id="CP060025">
    <property type="protein sequence ID" value="QNG75881.1"/>
    <property type="molecule type" value="Genomic_DNA"/>
</dbReference>
<evidence type="ECO:0000259" key="2">
    <source>
        <dbReference type="PROSITE" id="PS51208"/>
    </source>
</evidence>
<dbReference type="Pfam" id="PF18883">
    <property type="entry name" value="AC_1"/>
    <property type="match status" value="1"/>
</dbReference>
<feature type="signal peptide" evidence="1">
    <location>
        <begin position="1"/>
        <end position="26"/>
    </location>
</feature>
<keyword evidence="1" id="KW-0732">Signal</keyword>
<evidence type="ECO:0000256" key="1">
    <source>
        <dbReference type="SAM" id="SignalP"/>
    </source>
</evidence>
<dbReference type="AlphaFoldDB" id="A0AAX1IB34"/>
<dbReference type="InterPro" id="IPR012332">
    <property type="entry name" value="Autotransporter_pectin_lyase_C"/>
</dbReference>
<protein>
    <submittedName>
        <fullName evidence="3">Autotransporter outer membrane beta-barrel domain-containing protein</fullName>
    </submittedName>
</protein>
<gene>
    <name evidence="3" type="ORF">GPNADHDJ_00047</name>
</gene>
<dbReference type="PROSITE" id="PS51208">
    <property type="entry name" value="AUTOTRANSPORTER"/>
    <property type="match status" value="1"/>
</dbReference>
<dbReference type="Pfam" id="PF03797">
    <property type="entry name" value="Autotransporter"/>
    <property type="match status" value="1"/>
</dbReference>
<evidence type="ECO:0000313" key="4">
    <source>
        <dbReference type="Proteomes" id="UP000515598"/>
    </source>
</evidence>
<accession>A0AAX1IB34</accession>
<dbReference type="InterPro" id="IPR005546">
    <property type="entry name" value="Autotransporte_beta"/>
</dbReference>